<reference evidence="2" key="1">
    <citation type="journal article" date="2012" name="Proc. Natl. Acad. Sci. U.S.A.">
        <title>Antigenic diversity is generated by distinct evolutionary mechanisms in African trypanosome species.</title>
        <authorList>
            <person name="Jackson A.P."/>
            <person name="Berry A."/>
            <person name="Aslett M."/>
            <person name="Allison H.C."/>
            <person name="Burton P."/>
            <person name="Vavrova-Anderson J."/>
            <person name="Brown R."/>
            <person name="Browne H."/>
            <person name="Corton N."/>
            <person name="Hauser H."/>
            <person name="Gamble J."/>
            <person name="Gilderthorp R."/>
            <person name="Marcello L."/>
            <person name="McQuillan J."/>
            <person name="Otto T.D."/>
            <person name="Quail M.A."/>
            <person name="Sanders M.J."/>
            <person name="van Tonder A."/>
            <person name="Ginger M.L."/>
            <person name="Field M.C."/>
            <person name="Barry J.D."/>
            <person name="Hertz-Fowler C."/>
            <person name="Berriman M."/>
        </authorList>
    </citation>
    <scope>NUCLEOTIDE SEQUENCE</scope>
    <source>
        <strain evidence="2">Y486</strain>
    </source>
</reference>
<feature type="transmembrane region" description="Helical" evidence="1">
    <location>
        <begin position="50"/>
        <end position="71"/>
    </location>
</feature>
<sequence>MCQTGSQGIFFTDADSCFIGDDMSLYRCMCPIATCTSTPTGNACRFTSGFLVFCGLLLLIWIMAAGAYFYVVGIATDRQRQQFPEKYNALPGGYYREKLFGVPGSSNVGSTELIVRQDTR</sequence>
<keyword evidence="1" id="KW-1133">Transmembrane helix</keyword>
<evidence type="ECO:0000313" key="2">
    <source>
        <dbReference type="EMBL" id="CCC47063.1"/>
    </source>
</evidence>
<keyword evidence="1" id="KW-0472">Membrane</keyword>
<dbReference type="VEuPathDB" id="TriTrypDB:TvY486_0302500"/>
<keyword evidence="1" id="KW-0812">Transmembrane</keyword>
<dbReference type="EMBL" id="HE573019">
    <property type="protein sequence ID" value="CCC47063.1"/>
    <property type="molecule type" value="Genomic_DNA"/>
</dbReference>
<evidence type="ECO:0000256" key="1">
    <source>
        <dbReference type="SAM" id="Phobius"/>
    </source>
</evidence>
<name>G0TSY3_TRYVY</name>
<proteinExistence type="predicted"/>
<dbReference type="AlphaFoldDB" id="G0TSY3"/>
<gene>
    <name evidence="2" type="ORF">TVY486_0302500</name>
</gene>
<protein>
    <submittedName>
        <fullName evidence="2">Uncharacterized protein</fullName>
    </submittedName>
</protein>
<organism evidence="2">
    <name type="scientific">Trypanosoma vivax (strain Y486)</name>
    <dbReference type="NCBI Taxonomy" id="1055687"/>
    <lineage>
        <taxon>Eukaryota</taxon>
        <taxon>Discoba</taxon>
        <taxon>Euglenozoa</taxon>
        <taxon>Kinetoplastea</taxon>
        <taxon>Metakinetoplastina</taxon>
        <taxon>Trypanosomatida</taxon>
        <taxon>Trypanosomatidae</taxon>
        <taxon>Trypanosoma</taxon>
        <taxon>Duttonella</taxon>
    </lineage>
</organism>
<accession>G0TSY3</accession>